<dbReference type="PRINTS" id="PR01270">
    <property type="entry name" value="HDASUPER"/>
</dbReference>
<comment type="catalytic activity">
    <reaction evidence="4">
        <text>N(6)-acetyl-L-lysyl-[histone] + H2O = L-lysyl-[histone] + acetate</text>
        <dbReference type="Rhea" id="RHEA:58196"/>
        <dbReference type="Rhea" id="RHEA-COMP:9845"/>
        <dbReference type="Rhea" id="RHEA-COMP:11338"/>
        <dbReference type="ChEBI" id="CHEBI:15377"/>
        <dbReference type="ChEBI" id="CHEBI:29969"/>
        <dbReference type="ChEBI" id="CHEBI:30089"/>
        <dbReference type="ChEBI" id="CHEBI:61930"/>
        <dbReference type="EC" id="3.5.1.98"/>
    </reaction>
</comment>
<dbReference type="EC" id="3.5.1.98" evidence="1 4"/>
<evidence type="ECO:0000256" key="1">
    <source>
        <dbReference type="ARBA" id="ARBA00012111"/>
    </source>
</evidence>
<dbReference type="VEuPathDB" id="TriTrypDB:ADEAN_000736400"/>
<proteinExistence type="inferred from homology"/>
<evidence type="ECO:0000256" key="7">
    <source>
        <dbReference type="PIRSR" id="PIRSR037913-3"/>
    </source>
</evidence>
<dbReference type="Pfam" id="PF00850">
    <property type="entry name" value="Hist_deacetyl"/>
    <property type="match status" value="1"/>
</dbReference>
<feature type="region of interest" description="Disordered" evidence="8">
    <location>
        <begin position="382"/>
        <end position="407"/>
    </location>
</feature>
<keyword evidence="3 4" id="KW-0156">Chromatin regulator</keyword>
<keyword evidence="11" id="KW-1185">Reference proteome</keyword>
<evidence type="ECO:0000256" key="3">
    <source>
        <dbReference type="ARBA" id="ARBA00022853"/>
    </source>
</evidence>
<keyword evidence="2 4" id="KW-0378">Hydrolase</keyword>
<keyword evidence="4" id="KW-0805">Transcription regulation</keyword>
<evidence type="ECO:0000259" key="9">
    <source>
        <dbReference type="Pfam" id="PF00850"/>
    </source>
</evidence>
<dbReference type="EMBL" id="LR877159">
    <property type="protein sequence ID" value="CAD2219851.1"/>
    <property type="molecule type" value="Genomic_DNA"/>
</dbReference>
<feature type="binding site" evidence="7">
    <location>
        <position position="243"/>
    </location>
    <ligand>
        <name>a divalent metal cation</name>
        <dbReference type="ChEBI" id="CHEBI:60240"/>
    </ligand>
</feature>
<dbReference type="PANTHER" id="PTHR10625:SF10">
    <property type="entry name" value="HISTONE DEACETYLASE HDAC1"/>
    <property type="match status" value="1"/>
</dbReference>
<dbReference type="GO" id="GO:0040029">
    <property type="term" value="P:epigenetic regulation of gene expression"/>
    <property type="evidence" value="ECO:0007669"/>
    <property type="project" value="TreeGrafter"/>
</dbReference>
<dbReference type="Proteomes" id="UP000515908">
    <property type="component" value="Chromosome 15"/>
</dbReference>
<evidence type="ECO:0000256" key="2">
    <source>
        <dbReference type="ARBA" id="ARBA00022801"/>
    </source>
</evidence>
<dbReference type="OrthoDB" id="1918432at2759"/>
<keyword evidence="7" id="KW-0479">Metal-binding</keyword>
<dbReference type="GO" id="GO:0141221">
    <property type="term" value="F:histone deacetylase activity, hydrolytic mechanism"/>
    <property type="evidence" value="ECO:0007669"/>
    <property type="project" value="UniProtKB-EC"/>
</dbReference>
<dbReference type="InterPro" id="IPR000286">
    <property type="entry name" value="HDACs"/>
</dbReference>
<dbReference type="PIRSF" id="PIRSF037913">
    <property type="entry name" value="His_deacetylse_1"/>
    <property type="match status" value="1"/>
</dbReference>
<dbReference type="InterPro" id="IPR023696">
    <property type="entry name" value="Ureohydrolase_dom_sf"/>
</dbReference>
<feature type="binding site" evidence="7">
    <location>
        <position position="158"/>
    </location>
    <ligand>
        <name>a divalent metal cation</name>
        <dbReference type="ChEBI" id="CHEBI:60240"/>
    </ligand>
</feature>
<organism evidence="10 11">
    <name type="scientific">Angomonas deanei</name>
    <dbReference type="NCBI Taxonomy" id="59799"/>
    <lineage>
        <taxon>Eukaryota</taxon>
        <taxon>Discoba</taxon>
        <taxon>Euglenozoa</taxon>
        <taxon>Kinetoplastea</taxon>
        <taxon>Metakinetoplastina</taxon>
        <taxon>Trypanosomatida</taxon>
        <taxon>Trypanosomatidae</taxon>
        <taxon>Strigomonadinae</taxon>
        <taxon>Angomonas</taxon>
    </lineage>
</organism>
<evidence type="ECO:0000256" key="5">
    <source>
        <dbReference type="PIRSR" id="PIRSR037913-1"/>
    </source>
</evidence>
<keyword evidence="4" id="KW-0539">Nucleus</keyword>
<evidence type="ECO:0000313" key="10">
    <source>
        <dbReference type="EMBL" id="CAD2219851.1"/>
    </source>
</evidence>
<feature type="active site" description="Proton acceptor" evidence="5">
    <location>
        <position position="121"/>
    </location>
</feature>
<dbReference type="PRINTS" id="PR01271">
    <property type="entry name" value="HISDACETLASE"/>
</dbReference>
<feature type="binding site" evidence="6">
    <location>
        <position position="79"/>
    </location>
    <ligand>
        <name>substrate</name>
    </ligand>
</feature>
<feature type="binding site" evidence="6">
    <location>
        <position position="282"/>
    </location>
    <ligand>
        <name>substrate</name>
    </ligand>
</feature>
<dbReference type="PANTHER" id="PTHR10625">
    <property type="entry name" value="HISTONE DEACETYLASE HDAC1-RELATED"/>
    <property type="match status" value="1"/>
</dbReference>
<dbReference type="InterPro" id="IPR023801">
    <property type="entry name" value="His_deacetylse_dom"/>
</dbReference>
<name>A0A7G2CLQ2_9TRYP</name>
<dbReference type="AlphaFoldDB" id="A0A7G2CLQ2"/>
<accession>A0A7G2CLQ2</accession>
<comment type="similarity">
    <text evidence="4">Belongs to the histone deacetylase family. HD Type 1 subfamily.</text>
</comment>
<feature type="domain" description="Histone deacetylase" evidence="9">
    <location>
        <begin position="1"/>
        <end position="297"/>
    </location>
</feature>
<reference evidence="10 11" key="1">
    <citation type="submission" date="2020-08" db="EMBL/GenBank/DDBJ databases">
        <authorList>
            <person name="Newling K."/>
            <person name="Davey J."/>
            <person name="Forrester S."/>
        </authorList>
    </citation>
    <scope>NUCLEOTIDE SEQUENCE [LARGE SCALE GENOMIC DNA]</scope>
    <source>
        <strain evidence="11">Crithidia deanei Carvalho (ATCC PRA-265)</strain>
    </source>
</reference>
<protein>
    <recommendedName>
        <fullName evidence="1 4">Histone deacetylase</fullName>
        <ecNumber evidence="1 4">3.5.1.98</ecNumber>
    </recommendedName>
</protein>
<dbReference type="GO" id="GO:0000118">
    <property type="term" value="C:histone deacetylase complex"/>
    <property type="evidence" value="ECO:0007669"/>
    <property type="project" value="UniProtKB-ARBA"/>
</dbReference>
<keyword evidence="4" id="KW-0804">Transcription</keyword>
<feature type="binding site" evidence="7">
    <location>
        <position position="156"/>
    </location>
    <ligand>
        <name>a divalent metal cation</name>
        <dbReference type="ChEBI" id="CHEBI:60240"/>
    </ligand>
</feature>
<dbReference type="Gene3D" id="3.40.800.20">
    <property type="entry name" value="Histone deacetylase domain"/>
    <property type="match status" value="1"/>
</dbReference>
<dbReference type="CDD" id="cd09991">
    <property type="entry name" value="HDAC_classI"/>
    <property type="match status" value="1"/>
</dbReference>
<feature type="binding site" evidence="6">
    <location>
        <position position="129"/>
    </location>
    <ligand>
        <name>substrate</name>
    </ligand>
</feature>
<dbReference type="InterPro" id="IPR003084">
    <property type="entry name" value="HDAC_I/II"/>
</dbReference>
<dbReference type="GO" id="GO:0046872">
    <property type="term" value="F:metal ion binding"/>
    <property type="evidence" value="ECO:0007669"/>
    <property type="project" value="UniProtKB-KW"/>
</dbReference>
<evidence type="ECO:0000256" key="6">
    <source>
        <dbReference type="PIRSR" id="PIRSR037913-2"/>
    </source>
</evidence>
<evidence type="ECO:0000256" key="4">
    <source>
        <dbReference type="PIRNR" id="PIRNR037913"/>
    </source>
</evidence>
<comment type="subcellular location">
    <subcellularLocation>
        <location evidence="4">Nucleus</location>
    </subcellularLocation>
</comment>
<evidence type="ECO:0000313" key="11">
    <source>
        <dbReference type="Proteomes" id="UP000515908"/>
    </source>
</evidence>
<dbReference type="InterPro" id="IPR037138">
    <property type="entry name" value="His_deacetylse_dom_sf"/>
</dbReference>
<gene>
    <name evidence="10" type="ORF">ADEAN_000736400</name>
</gene>
<sequence>MRPSRVRVLHSLVRSLGLDKEMTVRQARPATEEEMRVFHRSAYLECLKQAPRICGDPLEETALSFQKEFDVPAGSATHDCPLFPEVWSLVASQAGASLACADVLLNGTADVAMNWAGGLHHAASANASGFCFVNDIVLCIKRLLHRYSRVLYIDLDVHHGDGVETAFYGNSRVMTFSIHQFGKGFFPGTGDYCTPQSTNSFAVNCPLPISTGDAAYLLSFRTALTAIVSCYDPEAIVLQCGADTIAGDLIGRLAVTTFTHTQCVADVLGLGLPTVLLGGGGYHVFHTAKCWAIHTATAIGRSASELPMYVPRKDPYYMEHRRESIPLRPTLHVFLDPDVDRPLSWEVSQKYWRQFCLSIRGQMSAAIAIRQKFTRIVQFAKEDADRRKSSLREREEKERAKRPRTSE</sequence>
<evidence type="ECO:0000256" key="8">
    <source>
        <dbReference type="SAM" id="MobiDB-lite"/>
    </source>
</evidence>
<dbReference type="SUPFAM" id="SSF52768">
    <property type="entry name" value="Arginase/deacetylase"/>
    <property type="match status" value="1"/>
</dbReference>